<organism evidence="1 2">
    <name type="scientific">Clonorchis sinensis</name>
    <name type="common">Chinese liver fluke</name>
    <dbReference type="NCBI Taxonomy" id="79923"/>
    <lineage>
        <taxon>Eukaryota</taxon>
        <taxon>Metazoa</taxon>
        <taxon>Spiralia</taxon>
        <taxon>Lophotrochozoa</taxon>
        <taxon>Platyhelminthes</taxon>
        <taxon>Trematoda</taxon>
        <taxon>Digenea</taxon>
        <taxon>Opisthorchiida</taxon>
        <taxon>Opisthorchiata</taxon>
        <taxon>Opisthorchiidae</taxon>
        <taxon>Clonorchis</taxon>
    </lineage>
</organism>
<dbReference type="EMBL" id="NIRI02000042">
    <property type="protein sequence ID" value="KAG5451292.1"/>
    <property type="molecule type" value="Genomic_DNA"/>
</dbReference>
<evidence type="ECO:0000313" key="2">
    <source>
        <dbReference type="Proteomes" id="UP000286415"/>
    </source>
</evidence>
<proteinExistence type="predicted"/>
<sequence length="196" mass="22673">MCCRVLFSMPNSEWRKQRGSQPLTWRKSMKEITKRLGAVAATLLSGWRPRDSPAPGWRRCKIWLPTDIGGVLVVSFCPDCLNKCLEMLSNKSWLYGSEASVLNTDVMLSMMMMMMMMNLQQRQTSQTGSDLSKRRITQPHTSTNHFDKYTHLQINLVFTGDSSESLVYDVRQLNVPHTGHLMFQLVRYSRYRSIFP</sequence>
<evidence type="ECO:0000313" key="1">
    <source>
        <dbReference type="EMBL" id="KAG5451292.1"/>
    </source>
</evidence>
<reference evidence="1 2" key="2">
    <citation type="journal article" date="2021" name="Genomics">
        <title>High-quality reference genome for Clonorchis sinensis.</title>
        <authorList>
            <person name="Young N.D."/>
            <person name="Stroehlein A.J."/>
            <person name="Kinkar L."/>
            <person name="Wang T."/>
            <person name="Sohn W.M."/>
            <person name="Chang B.C.H."/>
            <person name="Kaur P."/>
            <person name="Weisz D."/>
            <person name="Dudchenko O."/>
            <person name="Aiden E.L."/>
            <person name="Korhonen P.K."/>
            <person name="Gasser R.B."/>
        </authorList>
    </citation>
    <scope>NUCLEOTIDE SEQUENCE [LARGE SCALE GENOMIC DNA]</scope>
    <source>
        <strain evidence="1">Cs-k2</strain>
    </source>
</reference>
<reference evidence="1 2" key="1">
    <citation type="journal article" date="2018" name="Biotechnol. Adv.">
        <title>Improved genomic resources and new bioinformatic workflow for the carcinogenic parasite Clonorchis sinensis: Biotechnological implications.</title>
        <authorList>
            <person name="Wang D."/>
            <person name="Korhonen P.K."/>
            <person name="Gasser R.B."/>
            <person name="Young N.D."/>
        </authorList>
    </citation>
    <scope>NUCLEOTIDE SEQUENCE [LARGE SCALE GENOMIC DNA]</scope>
    <source>
        <strain evidence="1">Cs-k2</strain>
    </source>
</reference>
<gene>
    <name evidence="1" type="ORF">CSKR_106576</name>
</gene>
<name>A0A3R7H530_CLOSI</name>
<dbReference type="AlphaFoldDB" id="A0A3R7H530"/>
<comment type="caution">
    <text evidence="1">The sequence shown here is derived from an EMBL/GenBank/DDBJ whole genome shotgun (WGS) entry which is preliminary data.</text>
</comment>
<dbReference type="InParanoid" id="A0A3R7H530"/>
<protein>
    <submittedName>
        <fullName evidence="1">Uncharacterized protein</fullName>
    </submittedName>
</protein>
<dbReference type="Proteomes" id="UP000286415">
    <property type="component" value="Unassembled WGS sequence"/>
</dbReference>
<keyword evidence="2" id="KW-1185">Reference proteome</keyword>
<accession>A0A3R7H530</accession>